<protein>
    <submittedName>
        <fullName evidence="2">SnoaL-like domain-containing protein</fullName>
    </submittedName>
</protein>
<evidence type="ECO:0000259" key="1">
    <source>
        <dbReference type="Pfam" id="PF12680"/>
    </source>
</evidence>
<dbReference type="RefSeq" id="WP_091560673.1">
    <property type="nucleotide sequence ID" value="NZ_BNAC01000001.1"/>
</dbReference>
<dbReference type="AlphaFoldDB" id="A0A1I1R8Y7"/>
<dbReference type="InterPro" id="IPR037401">
    <property type="entry name" value="SnoaL-like"/>
</dbReference>
<evidence type="ECO:0000313" key="3">
    <source>
        <dbReference type="Proteomes" id="UP000199022"/>
    </source>
</evidence>
<dbReference type="Pfam" id="PF12680">
    <property type="entry name" value="SnoaL_2"/>
    <property type="match status" value="1"/>
</dbReference>
<accession>A0A1I1R8Y7</accession>
<dbReference type="Gene3D" id="3.10.450.50">
    <property type="match status" value="1"/>
</dbReference>
<dbReference type="InterPro" id="IPR032710">
    <property type="entry name" value="NTF2-like_dom_sf"/>
</dbReference>
<reference evidence="3" key="1">
    <citation type="submission" date="2016-10" db="EMBL/GenBank/DDBJ databases">
        <authorList>
            <person name="Varghese N."/>
            <person name="Submissions S."/>
        </authorList>
    </citation>
    <scope>NUCLEOTIDE SEQUENCE [LARGE SCALE GENOMIC DNA]</scope>
    <source>
        <strain evidence="3">DSM 45962</strain>
    </source>
</reference>
<keyword evidence="3" id="KW-1185">Reference proteome</keyword>
<dbReference type="STRING" id="1225127.SAMN05661030_3063"/>
<feature type="domain" description="SnoaL-like" evidence="1">
    <location>
        <begin position="6"/>
        <end position="104"/>
    </location>
</feature>
<dbReference type="Proteomes" id="UP000199022">
    <property type="component" value="Unassembled WGS sequence"/>
</dbReference>
<sequence length="112" mass="12121">MTAFDVDGFYAAWTAGDLPAVVAQLHPDVDWPEPWSGGRVLGRSAVAEHLARQARDVRFSVVPEQVHPGPAVTVHQVVRDADGDLLSDTRVLHGLTVQDGLLRRLDVGEPPP</sequence>
<organism evidence="2 3">
    <name type="scientific">Klenkia taihuensis</name>
    <dbReference type="NCBI Taxonomy" id="1225127"/>
    <lineage>
        <taxon>Bacteria</taxon>
        <taxon>Bacillati</taxon>
        <taxon>Actinomycetota</taxon>
        <taxon>Actinomycetes</taxon>
        <taxon>Geodermatophilales</taxon>
        <taxon>Geodermatophilaceae</taxon>
        <taxon>Klenkia</taxon>
    </lineage>
</organism>
<evidence type="ECO:0000313" key="2">
    <source>
        <dbReference type="EMBL" id="SFD28013.1"/>
    </source>
</evidence>
<gene>
    <name evidence="2" type="ORF">SAMN05661030_3063</name>
</gene>
<proteinExistence type="predicted"/>
<dbReference type="SUPFAM" id="SSF54427">
    <property type="entry name" value="NTF2-like"/>
    <property type="match status" value="1"/>
</dbReference>
<name>A0A1I1R8Y7_9ACTN</name>
<dbReference type="EMBL" id="FOMD01000003">
    <property type="protein sequence ID" value="SFD28013.1"/>
    <property type="molecule type" value="Genomic_DNA"/>
</dbReference>
<dbReference type="OrthoDB" id="1353852at2"/>